<gene>
    <name evidence="3" type="ORF">HETSPECPRED_000550</name>
</gene>
<feature type="compositionally biased region" description="Low complexity" evidence="1">
    <location>
        <begin position="14"/>
        <end position="25"/>
    </location>
</feature>
<accession>A0A8H3GCK7</accession>
<dbReference type="PANTHER" id="PTHR21310">
    <property type="entry name" value="AMINOGLYCOSIDE PHOSPHOTRANSFERASE-RELATED-RELATED"/>
    <property type="match status" value="1"/>
</dbReference>
<dbReference type="PANTHER" id="PTHR21310:SF56">
    <property type="entry name" value="AMINOGLYCOSIDE PHOSPHOTRANSFERASE DOMAIN-CONTAINING PROTEIN"/>
    <property type="match status" value="1"/>
</dbReference>
<evidence type="ECO:0000259" key="2">
    <source>
        <dbReference type="Pfam" id="PF01636"/>
    </source>
</evidence>
<dbReference type="AlphaFoldDB" id="A0A8H3GCK7"/>
<comment type="caution">
    <text evidence="3">The sequence shown here is derived from an EMBL/GenBank/DDBJ whole genome shotgun (WGS) entry which is preliminary data.</text>
</comment>
<dbReference type="Pfam" id="PF01636">
    <property type="entry name" value="APH"/>
    <property type="match status" value="2"/>
</dbReference>
<protein>
    <recommendedName>
        <fullName evidence="2">Aminoglycoside phosphotransferase domain-containing protein</fullName>
    </recommendedName>
</protein>
<dbReference type="SUPFAM" id="SSF56112">
    <property type="entry name" value="Protein kinase-like (PK-like)"/>
    <property type="match status" value="1"/>
</dbReference>
<sequence length="465" mass="52587">MSSIASDDSFDGAHSQQSSSVHSQTSTLQYGHESFNTFRTKVESLCRTLWTDPTLEFKIERGPGGSYNRIIVITILKSHSPTASDHFILRIPRFDGARIDREIATLRFVRWYSGLPVPDVLASDSTTENVLQLPYVIQDRLQGVSLQKIFPNLSHQQKMWVARSIGTVLNELFNLISPVSGIIESPDPVKVDQSVMIFGQQHDSLFRRAYRGLWKSDLDAFVVRPFDNLVAFVVRPFDIKGPNDEPGAAKTLATKTKTRFPSEDVLQMLIEQFMRWKADWLDSYPEDGTMGSYYDRFSATAKEMQHLGLLENDSEFSLCHLDLAPRNILVKVTTEDSSSDVSLTGILDWDSAVFAPRVMSCTPPSWIWAWSDDESEDEAAANDVPPTTAAQELKSTFEDAVGRRFLRLCYEPHHRLARKLIRLAIFGMHSNEELKDADDLLAEWEKMSLKFGTVGIRDNLQQSLS</sequence>
<feature type="domain" description="Aminoglycoside phosphotransferase" evidence="2">
    <location>
        <begin position="85"/>
        <end position="172"/>
    </location>
</feature>
<reference evidence="3" key="1">
    <citation type="submission" date="2021-03" db="EMBL/GenBank/DDBJ databases">
        <authorList>
            <person name="Tagirdzhanova G."/>
        </authorList>
    </citation>
    <scope>NUCLEOTIDE SEQUENCE</scope>
</reference>
<evidence type="ECO:0000256" key="1">
    <source>
        <dbReference type="SAM" id="MobiDB-lite"/>
    </source>
</evidence>
<dbReference type="EMBL" id="CAJPDS010000101">
    <property type="protein sequence ID" value="CAF9937468.1"/>
    <property type="molecule type" value="Genomic_DNA"/>
</dbReference>
<proteinExistence type="predicted"/>
<name>A0A8H3GCK7_9LECA</name>
<dbReference type="InterPro" id="IPR002575">
    <property type="entry name" value="Aminoglycoside_PTrfase"/>
</dbReference>
<dbReference type="OrthoDB" id="10003767at2759"/>
<dbReference type="InterPro" id="IPR051678">
    <property type="entry name" value="AGP_Transferase"/>
</dbReference>
<organism evidence="3 4">
    <name type="scientific">Heterodermia speciosa</name>
    <dbReference type="NCBI Taxonomy" id="116794"/>
    <lineage>
        <taxon>Eukaryota</taxon>
        <taxon>Fungi</taxon>
        <taxon>Dikarya</taxon>
        <taxon>Ascomycota</taxon>
        <taxon>Pezizomycotina</taxon>
        <taxon>Lecanoromycetes</taxon>
        <taxon>OSLEUM clade</taxon>
        <taxon>Lecanoromycetidae</taxon>
        <taxon>Caliciales</taxon>
        <taxon>Physciaceae</taxon>
        <taxon>Heterodermia</taxon>
    </lineage>
</organism>
<keyword evidence="4" id="KW-1185">Reference proteome</keyword>
<evidence type="ECO:0000313" key="3">
    <source>
        <dbReference type="EMBL" id="CAF9937468.1"/>
    </source>
</evidence>
<feature type="domain" description="Aminoglycoside phosphotransferase" evidence="2">
    <location>
        <begin position="271"/>
        <end position="358"/>
    </location>
</feature>
<evidence type="ECO:0000313" key="4">
    <source>
        <dbReference type="Proteomes" id="UP000664521"/>
    </source>
</evidence>
<dbReference type="Proteomes" id="UP000664521">
    <property type="component" value="Unassembled WGS sequence"/>
</dbReference>
<feature type="region of interest" description="Disordered" evidence="1">
    <location>
        <begin position="1"/>
        <end position="25"/>
    </location>
</feature>
<dbReference type="InterPro" id="IPR011009">
    <property type="entry name" value="Kinase-like_dom_sf"/>
</dbReference>